<dbReference type="STRING" id="1213857.A0A484FDH9"/>
<dbReference type="AlphaFoldDB" id="A0A484FDH9"/>
<keyword evidence="4 5" id="KW-0720">Serine protease</keyword>
<feature type="region of interest" description="Disordered" evidence="6">
    <location>
        <begin position="474"/>
        <end position="493"/>
    </location>
</feature>
<proteinExistence type="inferred from homology"/>
<gene>
    <name evidence="9" type="primary">SUB3</name>
    <name evidence="9" type="ORF">Cob_v011467</name>
</gene>
<feature type="active site" description="Charge relay system" evidence="5">
    <location>
        <position position="204"/>
    </location>
</feature>
<feature type="signal peptide" evidence="7">
    <location>
        <begin position="1"/>
        <end position="21"/>
    </location>
</feature>
<feature type="region of interest" description="Disordered" evidence="6">
    <location>
        <begin position="120"/>
        <end position="154"/>
    </location>
</feature>
<dbReference type="InterPro" id="IPR015500">
    <property type="entry name" value="Peptidase_S8_subtilisin-rel"/>
</dbReference>
<accession>A0A484FDH9</accession>
<feature type="active site" description="Charge relay system" evidence="5">
    <location>
        <position position="241"/>
    </location>
</feature>
<dbReference type="GO" id="GO:0006508">
    <property type="term" value="P:proteolysis"/>
    <property type="evidence" value="ECO:0007669"/>
    <property type="project" value="UniProtKB-KW"/>
</dbReference>
<dbReference type="Pfam" id="PF00082">
    <property type="entry name" value="Peptidase_S8"/>
    <property type="match status" value="1"/>
</dbReference>
<keyword evidence="7" id="KW-0732">Signal</keyword>
<dbReference type="SUPFAM" id="SSF52743">
    <property type="entry name" value="Subtilisin-like"/>
    <property type="match status" value="1"/>
</dbReference>
<dbReference type="InterPro" id="IPR023828">
    <property type="entry name" value="Peptidase_S8_Ser-AS"/>
</dbReference>
<evidence type="ECO:0000259" key="8">
    <source>
        <dbReference type="Pfam" id="PF00082"/>
    </source>
</evidence>
<evidence type="ECO:0000256" key="3">
    <source>
        <dbReference type="ARBA" id="ARBA00022801"/>
    </source>
</evidence>
<dbReference type="PROSITE" id="PS00138">
    <property type="entry name" value="SUBTILASE_SER"/>
    <property type="match status" value="1"/>
</dbReference>
<keyword evidence="3 5" id="KW-0378">Hydrolase</keyword>
<feature type="domain" description="Peptidase S8/S53" evidence="8">
    <location>
        <begin position="195"/>
        <end position="429"/>
    </location>
</feature>
<dbReference type="PROSITE" id="PS51892">
    <property type="entry name" value="SUBTILASE"/>
    <property type="match status" value="1"/>
</dbReference>
<protein>
    <submittedName>
        <fullName evidence="9">Subtilisin-like protease 3</fullName>
    </submittedName>
</protein>
<dbReference type="GO" id="GO:0004252">
    <property type="term" value="F:serine-type endopeptidase activity"/>
    <property type="evidence" value="ECO:0007669"/>
    <property type="project" value="UniProtKB-UniRule"/>
</dbReference>
<reference evidence="10" key="2">
    <citation type="journal article" date="2019" name="Mol. Plant Microbe Interact.">
        <title>Genome sequence resources for four phytopathogenic fungi from the Colletotrichum orbiculare species complex.</title>
        <authorList>
            <person name="Gan P."/>
            <person name="Tsushima A."/>
            <person name="Narusaka M."/>
            <person name="Narusaka Y."/>
            <person name="Takano Y."/>
            <person name="Kubo Y."/>
            <person name="Shirasu K."/>
        </authorList>
    </citation>
    <scope>GENOME REANNOTATION</scope>
    <source>
        <strain evidence="10">104-T / ATCC 96160 / CBS 514.97 / LARS 414 / MAFF 240422</strain>
    </source>
</reference>
<evidence type="ECO:0000256" key="6">
    <source>
        <dbReference type="SAM" id="MobiDB-lite"/>
    </source>
</evidence>
<feature type="active site" description="Charge relay system" evidence="5">
    <location>
        <position position="407"/>
    </location>
</feature>
<organism evidence="9 10">
    <name type="scientific">Colletotrichum orbiculare (strain 104-T / ATCC 96160 / CBS 514.97 / LARS 414 / MAFF 240422)</name>
    <name type="common">Cucumber anthracnose fungus</name>
    <name type="synonym">Colletotrichum lagenarium</name>
    <dbReference type="NCBI Taxonomy" id="1213857"/>
    <lineage>
        <taxon>Eukaryota</taxon>
        <taxon>Fungi</taxon>
        <taxon>Dikarya</taxon>
        <taxon>Ascomycota</taxon>
        <taxon>Pezizomycotina</taxon>
        <taxon>Sordariomycetes</taxon>
        <taxon>Hypocreomycetidae</taxon>
        <taxon>Glomerellales</taxon>
        <taxon>Glomerellaceae</taxon>
        <taxon>Colletotrichum</taxon>
        <taxon>Colletotrichum orbiculare species complex</taxon>
    </lineage>
</organism>
<comment type="caution">
    <text evidence="9">The sequence shown here is derived from an EMBL/GenBank/DDBJ whole genome shotgun (WGS) entry which is preliminary data.</text>
</comment>
<dbReference type="InterPro" id="IPR036852">
    <property type="entry name" value="Peptidase_S8/S53_dom_sf"/>
</dbReference>
<feature type="chain" id="PRO_5019779894" evidence="7">
    <location>
        <begin position="22"/>
        <end position="603"/>
    </location>
</feature>
<dbReference type="InterPro" id="IPR000209">
    <property type="entry name" value="Peptidase_S8/S53_dom"/>
</dbReference>
<feature type="compositionally biased region" description="Low complexity" evidence="6">
    <location>
        <begin position="127"/>
        <end position="138"/>
    </location>
</feature>
<comment type="similarity">
    <text evidence="1 5">Belongs to the peptidase S8 family.</text>
</comment>
<evidence type="ECO:0000313" key="10">
    <source>
        <dbReference type="Proteomes" id="UP000014480"/>
    </source>
</evidence>
<evidence type="ECO:0000256" key="1">
    <source>
        <dbReference type="ARBA" id="ARBA00011073"/>
    </source>
</evidence>
<dbReference type="Gene3D" id="3.40.50.200">
    <property type="entry name" value="Peptidase S8/S53 domain"/>
    <property type="match status" value="1"/>
</dbReference>
<evidence type="ECO:0000256" key="4">
    <source>
        <dbReference type="ARBA" id="ARBA00022825"/>
    </source>
</evidence>
<keyword evidence="2 5" id="KW-0645">Protease</keyword>
<dbReference type="PANTHER" id="PTHR43806:SF11">
    <property type="entry name" value="CEREVISIN-RELATED"/>
    <property type="match status" value="1"/>
</dbReference>
<evidence type="ECO:0000256" key="7">
    <source>
        <dbReference type="SAM" id="SignalP"/>
    </source>
</evidence>
<keyword evidence="10" id="KW-1185">Reference proteome</keyword>
<dbReference type="PANTHER" id="PTHR43806">
    <property type="entry name" value="PEPTIDASE S8"/>
    <property type="match status" value="1"/>
</dbReference>
<evidence type="ECO:0000256" key="2">
    <source>
        <dbReference type="ARBA" id="ARBA00022670"/>
    </source>
</evidence>
<evidence type="ECO:0000313" key="9">
    <source>
        <dbReference type="EMBL" id="TDZ15651.1"/>
    </source>
</evidence>
<sequence length="603" mass="65145">MLCNSLFWGLALLFLSNRVLTLTINHQDGLQNPLHNAPLPSSSKSTTKLTPYVILLTRSATREQIQSINNTLSAHAAPGSLEGKTSTYTGLVVFFRAAISSVQANVIEKLPGVAAVAPDLMPDGTESPPSSVLPSLTPRQELPRDLSGSSLADVRNPADVRLQSVAPPELKVISQPPGSGRAADLPGFAYASEAGKGVTIYVIDTGANTQNPEWRDMTGSKRFEYLPNAVQTAVDGHSSGHGSCVSSKLTGPLFGTAKDANIVMLKVPKEIPWTSAILAALVDISDDVKDKGIRGKAVVNISLGQRFKMSEDSIVKTYQHSLETLMREDVVVVAPSGNSRKWFNKLSEHPALFSYETDIIVVGAVDNDGFRTDYSQGTVEEITTSAPGDPVCASGTSLGWVGKSGTSFAVPAVVGVIAVWLSQDEHAAELQVPGKVVANVKARVKKFSYPRVEGEPPVIWNGIDPRGLDCEGCQATASAQPPQPPKPQWSKNPKGFRGAFEQDGVVGVNYVESWNSSEFEIKDSMEQWCVERCTGKCVSVFLYRVLKFSGWEYDEYYICNTYRSKWSKKFVESAVINADAGVAYNKVPKWLGACQKWAGAICR</sequence>
<dbReference type="InterPro" id="IPR050131">
    <property type="entry name" value="Peptidase_S8_subtilisin-like"/>
</dbReference>
<dbReference type="EMBL" id="AMCV02000039">
    <property type="protein sequence ID" value="TDZ15651.1"/>
    <property type="molecule type" value="Genomic_DNA"/>
</dbReference>
<dbReference type="PRINTS" id="PR00723">
    <property type="entry name" value="SUBTILISIN"/>
</dbReference>
<evidence type="ECO:0000256" key="5">
    <source>
        <dbReference type="PROSITE-ProRule" id="PRU01240"/>
    </source>
</evidence>
<dbReference type="CDD" id="cd00306">
    <property type="entry name" value="Peptidases_S8_S53"/>
    <property type="match status" value="1"/>
</dbReference>
<name>A0A484FDH9_COLOR</name>
<dbReference type="OrthoDB" id="1896086at2759"/>
<reference evidence="10" key="1">
    <citation type="journal article" date="2013" name="New Phytol.">
        <title>Comparative genomic and transcriptomic analyses reveal the hemibiotrophic stage shift of Colletotrichum fungi.</title>
        <authorList>
            <person name="Gan P."/>
            <person name="Ikeda K."/>
            <person name="Irieda H."/>
            <person name="Narusaka M."/>
            <person name="O'Connell R.J."/>
            <person name="Narusaka Y."/>
            <person name="Takano Y."/>
            <person name="Kubo Y."/>
            <person name="Shirasu K."/>
        </authorList>
    </citation>
    <scope>NUCLEOTIDE SEQUENCE [LARGE SCALE GENOMIC DNA]</scope>
    <source>
        <strain evidence="10">104-T / ATCC 96160 / CBS 514.97 / LARS 414 / MAFF 240422</strain>
    </source>
</reference>
<dbReference type="Proteomes" id="UP000014480">
    <property type="component" value="Unassembled WGS sequence"/>
</dbReference>